<feature type="region of interest" description="Disordered" evidence="1">
    <location>
        <begin position="321"/>
        <end position="342"/>
    </location>
</feature>
<feature type="compositionally biased region" description="Basic and acidic residues" evidence="1">
    <location>
        <begin position="154"/>
        <end position="166"/>
    </location>
</feature>
<keyword evidence="3" id="KW-1185">Reference proteome</keyword>
<sequence length="416" mass="47410">MTAPQLPTSKPLWHKQVEEMGLKGETLFTISRLNSASKIELPQFLMLRALYQPKSRLDLEKLFDHGAVTEETWSITKKCLGSCQEYMAYLRSISSEKEVLGPFEMARLYQKRSSELISNSESRREVDSSKITVQRRVTRSQTRAEQQGSPTPKPSEELPPRMEKLSLHTPKQQSGDGSSSPAGGDEPRYLFSPTCGTPIPPSIADKVYRFIEDEQIVNFALILLLDTLVLTSPYVEGFWSPYRSPFSVRDGAEEVYQARVDGVFRRERDLPGNMIAEVKPHSRSTNEMNVNMQESAQMAAWIAEYPQLDKQIALKRATLGKRKGMTSKPAALPEPAERKEPRRKYRRALISQNRRDVFITIGSYDEAYIDYITNVSQSEAFLEMKRYGPFEIVDPADMERLCHFLLALCIQGRILD</sequence>
<gene>
    <name evidence="2" type="ORF">ISF_09380</name>
</gene>
<dbReference type="OrthoDB" id="3508621at2759"/>
<name>A0A162M415_CORFA</name>
<dbReference type="STRING" id="1081104.A0A162M415"/>
<proteinExistence type="predicted"/>
<dbReference type="AlphaFoldDB" id="A0A162M415"/>
<reference evidence="2 3" key="1">
    <citation type="journal article" date="2016" name="Genome Biol. Evol.">
        <title>Divergent and convergent evolution of fungal pathogenicity.</title>
        <authorList>
            <person name="Shang Y."/>
            <person name="Xiao G."/>
            <person name="Zheng P."/>
            <person name="Cen K."/>
            <person name="Zhan S."/>
            <person name="Wang C."/>
        </authorList>
    </citation>
    <scope>NUCLEOTIDE SEQUENCE [LARGE SCALE GENOMIC DNA]</scope>
    <source>
        <strain evidence="2 3">ARSEF 2679</strain>
    </source>
</reference>
<feature type="compositionally biased region" description="Low complexity" evidence="1">
    <location>
        <begin position="132"/>
        <end position="143"/>
    </location>
</feature>
<feature type="compositionally biased region" description="Low complexity" evidence="1">
    <location>
        <begin position="174"/>
        <end position="184"/>
    </location>
</feature>
<feature type="region of interest" description="Disordered" evidence="1">
    <location>
        <begin position="114"/>
        <end position="195"/>
    </location>
</feature>
<evidence type="ECO:0000256" key="1">
    <source>
        <dbReference type="SAM" id="MobiDB-lite"/>
    </source>
</evidence>
<dbReference type="GeneID" id="30025672"/>
<organism evidence="2 3">
    <name type="scientific">Cordyceps fumosorosea (strain ARSEF 2679)</name>
    <name type="common">Isaria fumosorosea</name>
    <dbReference type="NCBI Taxonomy" id="1081104"/>
    <lineage>
        <taxon>Eukaryota</taxon>
        <taxon>Fungi</taxon>
        <taxon>Dikarya</taxon>
        <taxon>Ascomycota</taxon>
        <taxon>Pezizomycotina</taxon>
        <taxon>Sordariomycetes</taxon>
        <taxon>Hypocreomycetidae</taxon>
        <taxon>Hypocreales</taxon>
        <taxon>Cordycipitaceae</taxon>
        <taxon>Cordyceps</taxon>
    </lineage>
</organism>
<evidence type="ECO:0000313" key="2">
    <source>
        <dbReference type="EMBL" id="OAA50250.1"/>
    </source>
</evidence>
<dbReference type="RefSeq" id="XP_018699848.1">
    <property type="nucleotide sequence ID" value="XM_018852982.1"/>
</dbReference>
<protein>
    <submittedName>
        <fullName evidence="2">Uncharacterized protein</fullName>
    </submittedName>
</protein>
<comment type="caution">
    <text evidence="2">The sequence shown here is derived from an EMBL/GenBank/DDBJ whole genome shotgun (WGS) entry which is preliminary data.</text>
</comment>
<evidence type="ECO:0000313" key="3">
    <source>
        <dbReference type="Proteomes" id="UP000076744"/>
    </source>
</evidence>
<dbReference type="EMBL" id="AZHB01000047">
    <property type="protein sequence ID" value="OAA50250.1"/>
    <property type="molecule type" value="Genomic_DNA"/>
</dbReference>
<dbReference type="Proteomes" id="UP000076744">
    <property type="component" value="Unassembled WGS sequence"/>
</dbReference>
<accession>A0A162M415</accession>